<dbReference type="NCBIfam" id="NF010891">
    <property type="entry name" value="PRK14298.1"/>
    <property type="match status" value="1"/>
</dbReference>
<dbReference type="OrthoDB" id="8967at2157"/>
<dbReference type="SUPFAM" id="SSF49493">
    <property type="entry name" value="HSP40/DnaJ peptide-binding domain"/>
    <property type="match status" value="2"/>
</dbReference>
<feature type="binding site" evidence="11">
    <location>
        <position position="171"/>
    </location>
    <ligand>
        <name>Zn(2+)</name>
        <dbReference type="ChEBI" id="CHEBI:29105"/>
        <label>2</label>
    </ligand>
</feature>
<dbReference type="PROSITE" id="PS00636">
    <property type="entry name" value="DNAJ_1"/>
    <property type="match status" value="1"/>
</dbReference>
<keyword evidence="8 11" id="KW-0862">Zinc</keyword>
<evidence type="ECO:0000259" key="14">
    <source>
        <dbReference type="PROSITE" id="PS50076"/>
    </source>
</evidence>
<name>F7XM52_METZD</name>
<comment type="subunit">
    <text evidence="2 11">Homodimer.</text>
</comment>
<dbReference type="InterPro" id="IPR036410">
    <property type="entry name" value="HSP_DnaJ_Cys-rich_dom_sf"/>
</dbReference>
<dbReference type="KEGG" id="mzh:Mzhil_1615"/>
<proteinExistence type="inferred from homology"/>
<evidence type="ECO:0000256" key="11">
    <source>
        <dbReference type="HAMAP-Rule" id="MF_01152"/>
    </source>
</evidence>
<dbReference type="GO" id="GO:0008270">
    <property type="term" value="F:zinc ion binding"/>
    <property type="evidence" value="ECO:0007669"/>
    <property type="project" value="UniProtKB-UniRule"/>
</dbReference>
<dbReference type="PRINTS" id="PR00625">
    <property type="entry name" value="JDOMAIN"/>
</dbReference>
<accession>F7XM52</accession>
<keyword evidence="10 11" id="KW-0143">Chaperone</keyword>
<keyword evidence="6 11" id="KW-0677">Repeat</keyword>
<dbReference type="GO" id="GO:0042026">
    <property type="term" value="P:protein refolding"/>
    <property type="evidence" value="ECO:0007669"/>
    <property type="project" value="TreeGrafter"/>
</dbReference>
<dbReference type="FunFam" id="1.10.287.110:FF:000031">
    <property type="entry name" value="Molecular chaperone DnaJ"/>
    <property type="match status" value="1"/>
</dbReference>
<dbReference type="GO" id="GO:0031072">
    <property type="term" value="F:heat shock protein binding"/>
    <property type="evidence" value="ECO:0007669"/>
    <property type="project" value="InterPro"/>
</dbReference>
<dbReference type="AlphaFoldDB" id="F7XM52"/>
<evidence type="ECO:0000256" key="7">
    <source>
        <dbReference type="ARBA" id="ARBA00022771"/>
    </source>
</evidence>
<keyword evidence="17" id="KW-1185">Reference proteome</keyword>
<keyword evidence="7 11" id="KW-0863">Zinc-finger</keyword>
<evidence type="ECO:0000256" key="8">
    <source>
        <dbReference type="ARBA" id="ARBA00022833"/>
    </source>
</evidence>
<dbReference type="InterPro" id="IPR018253">
    <property type="entry name" value="DnaJ_domain_CS"/>
</dbReference>
<evidence type="ECO:0000313" key="17">
    <source>
        <dbReference type="Proteomes" id="UP000006622"/>
    </source>
</evidence>
<organism evidence="16 17">
    <name type="scientific">Methanosalsum zhilinae (strain DSM 4017 / NBRC 107636 / OCM 62 / WeN5)</name>
    <name type="common">Methanohalophilus zhilinae</name>
    <dbReference type="NCBI Taxonomy" id="679901"/>
    <lineage>
        <taxon>Archaea</taxon>
        <taxon>Methanobacteriati</taxon>
        <taxon>Methanobacteriota</taxon>
        <taxon>Stenosarchaea group</taxon>
        <taxon>Methanomicrobia</taxon>
        <taxon>Methanosarcinales</taxon>
        <taxon>Methanosarcinaceae</taxon>
        <taxon>Methanosalsum</taxon>
    </lineage>
</organism>
<feature type="binding site" evidence="11">
    <location>
        <position position="208"/>
    </location>
    <ligand>
        <name>Zn(2+)</name>
        <dbReference type="ChEBI" id="CHEBI:29105"/>
        <label>1</label>
    </ligand>
</feature>
<dbReference type="GO" id="GO:0005524">
    <property type="term" value="F:ATP binding"/>
    <property type="evidence" value="ECO:0007669"/>
    <property type="project" value="InterPro"/>
</dbReference>
<feature type="binding site" evidence="11">
    <location>
        <position position="151"/>
    </location>
    <ligand>
        <name>Zn(2+)</name>
        <dbReference type="ChEBI" id="CHEBI:29105"/>
        <label>1</label>
    </ligand>
</feature>
<dbReference type="RefSeq" id="WP_013898887.1">
    <property type="nucleotide sequence ID" value="NC_015676.1"/>
</dbReference>
<dbReference type="EMBL" id="CP002101">
    <property type="protein sequence ID" value="AEH61451.1"/>
    <property type="molecule type" value="Genomic_DNA"/>
</dbReference>
<feature type="repeat" description="CXXCXGXG motif" evidence="11">
    <location>
        <begin position="168"/>
        <end position="175"/>
    </location>
</feature>
<dbReference type="CDD" id="cd10719">
    <property type="entry name" value="DnaJ_zf"/>
    <property type="match status" value="1"/>
</dbReference>
<reference evidence="16" key="1">
    <citation type="submission" date="2010-07" db="EMBL/GenBank/DDBJ databases">
        <title>The complete genome of Methanosalsum zhilinae DSM 4017.</title>
        <authorList>
            <consortium name="US DOE Joint Genome Institute (JGI-PGF)"/>
            <person name="Lucas S."/>
            <person name="Copeland A."/>
            <person name="Lapidus A."/>
            <person name="Glavina del Rio T."/>
            <person name="Dalin E."/>
            <person name="Tice H."/>
            <person name="Bruce D."/>
            <person name="Goodwin L."/>
            <person name="Pitluck S."/>
            <person name="Kyrpides N."/>
            <person name="Mavromatis K."/>
            <person name="Ovchinnikova G."/>
            <person name="Daligault H."/>
            <person name="Detter J.C."/>
            <person name="Han C."/>
            <person name="Tapia R."/>
            <person name="Larimer F."/>
            <person name="Land M."/>
            <person name="Hauser L."/>
            <person name="Markowitz V."/>
            <person name="Cheng J.-F."/>
            <person name="Hugenholtz P."/>
            <person name="Woyke T."/>
            <person name="Wu D."/>
            <person name="Spring S."/>
            <person name="Schueler E."/>
            <person name="Brambilla E."/>
            <person name="Klenk H.-P."/>
            <person name="Eisen J.A."/>
        </authorList>
    </citation>
    <scope>NUCLEOTIDE SEQUENCE</scope>
    <source>
        <strain evidence="16">DSM 4017</strain>
    </source>
</reference>
<dbReference type="InterPro" id="IPR008971">
    <property type="entry name" value="HSP40/DnaJ_pept-bd"/>
</dbReference>
<feature type="domain" description="CR-type" evidence="15">
    <location>
        <begin position="138"/>
        <end position="220"/>
    </location>
</feature>
<dbReference type="InterPro" id="IPR012724">
    <property type="entry name" value="DnaJ"/>
</dbReference>
<evidence type="ECO:0000259" key="15">
    <source>
        <dbReference type="PROSITE" id="PS51188"/>
    </source>
</evidence>
<comment type="cofactor">
    <cofactor evidence="11">
        <name>Zn(2+)</name>
        <dbReference type="ChEBI" id="CHEBI:29105"/>
    </cofactor>
    <text evidence="11">Binds 2 Zn(2+) ions per monomer.</text>
</comment>
<dbReference type="CDD" id="cd06257">
    <property type="entry name" value="DnaJ"/>
    <property type="match status" value="1"/>
</dbReference>
<dbReference type="PANTHER" id="PTHR43096">
    <property type="entry name" value="DNAJ HOMOLOG 1, MITOCHONDRIAL-RELATED"/>
    <property type="match status" value="1"/>
</dbReference>
<protein>
    <recommendedName>
        <fullName evidence="11">Chaperone protein DnaJ</fullName>
    </recommendedName>
</protein>
<feature type="compositionally biased region" description="Basic and acidic residues" evidence="13">
    <location>
        <begin position="353"/>
        <end position="369"/>
    </location>
</feature>
<dbReference type="InterPro" id="IPR002939">
    <property type="entry name" value="DnaJ_C"/>
</dbReference>
<keyword evidence="5 11" id="KW-0479">Metal-binding</keyword>
<feature type="region of interest" description="Disordered" evidence="13">
    <location>
        <begin position="353"/>
        <end position="387"/>
    </location>
</feature>
<evidence type="ECO:0000256" key="9">
    <source>
        <dbReference type="ARBA" id="ARBA00023016"/>
    </source>
</evidence>
<dbReference type="PROSITE" id="PS51188">
    <property type="entry name" value="ZF_CR"/>
    <property type="match status" value="1"/>
</dbReference>
<dbReference type="GO" id="GO:0009408">
    <property type="term" value="P:response to heat"/>
    <property type="evidence" value="ECO:0007669"/>
    <property type="project" value="InterPro"/>
</dbReference>
<dbReference type="PROSITE" id="PS50076">
    <property type="entry name" value="DNAJ_2"/>
    <property type="match status" value="1"/>
</dbReference>
<evidence type="ECO:0000256" key="12">
    <source>
        <dbReference type="PROSITE-ProRule" id="PRU00546"/>
    </source>
</evidence>
<dbReference type="Gene3D" id="2.10.230.10">
    <property type="entry name" value="Heat shock protein DnaJ, cysteine-rich domain"/>
    <property type="match status" value="1"/>
</dbReference>
<dbReference type="InterPro" id="IPR001305">
    <property type="entry name" value="HSP_DnaJ_Cys-rich_dom"/>
</dbReference>
<dbReference type="SUPFAM" id="SSF46565">
    <property type="entry name" value="Chaperone J-domain"/>
    <property type="match status" value="1"/>
</dbReference>
<evidence type="ECO:0000256" key="2">
    <source>
        <dbReference type="ARBA" id="ARBA00011738"/>
    </source>
</evidence>
<dbReference type="HAMAP" id="MF_01152">
    <property type="entry name" value="DnaJ"/>
    <property type="match status" value="1"/>
</dbReference>
<dbReference type="STRING" id="679901.Mzhil_1615"/>
<feature type="binding site" evidence="11">
    <location>
        <position position="211"/>
    </location>
    <ligand>
        <name>Zn(2+)</name>
        <dbReference type="ChEBI" id="CHEBI:29105"/>
        <label>1</label>
    </ligand>
</feature>
<evidence type="ECO:0000256" key="4">
    <source>
        <dbReference type="ARBA" id="ARBA00022705"/>
    </source>
</evidence>
<dbReference type="GeneID" id="10823254"/>
<dbReference type="Proteomes" id="UP000006622">
    <property type="component" value="Chromosome"/>
</dbReference>
<dbReference type="HOGENOM" id="CLU_017633_0_7_2"/>
<dbReference type="PANTHER" id="PTHR43096:SF52">
    <property type="entry name" value="DNAJ HOMOLOG 1, MITOCHONDRIAL-RELATED"/>
    <property type="match status" value="1"/>
</dbReference>
<evidence type="ECO:0000256" key="5">
    <source>
        <dbReference type="ARBA" id="ARBA00022723"/>
    </source>
</evidence>
<dbReference type="InterPro" id="IPR036869">
    <property type="entry name" value="J_dom_sf"/>
</dbReference>
<dbReference type="SUPFAM" id="SSF57938">
    <property type="entry name" value="DnaJ/Hsp40 cysteine-rich domain"/>
    <property type="match status" value="1"/>
</dbReference>
<evidence type="ECO:0000256" key="3">
    <source>
        <dbReference type="ARBA" id="ARBA00022490"/>
    </source>
</evidence>
<gene>
    <name evidence="11" type="primary">dnaJ</name>
    <name evidence="16" type="ordered locus">Mzhil_1615</name>
</gene>
<dbReference type="Pfam" id="PF00684">
    <property type="entry name" value="DnaJ_CXXCXGXG"/>
    <property type="match status" value="1"/>
</dbReference>
<evidence type="ECO:0000313" key="16">
    <source>
        <dbReference type="EMBL" id="AEH61451.1"/>
    </source>
</evidence>
<dbReference type="GO" id="GO:0006260">
    <property type="term" value="P:DNA replication"/>
    <property type="evidence" value="ECO:0007669"/>
    <property type="project" value="UniProtKB-KW"/>
</dbReference>
<sequence>MTTARDYYEILGVSKDASAEEIKKTYRKLAMKYHPDRNKEADAEDKFKEISEAYAVLSDPEKRAQYDRFGHAGIDGRYSEEDIFRNADFGDIFGEMGGLGDIFDMFFGGGHSRRRRGPARGSDLRYDLSITLEEAATGTSKTINVPRMENCETCGGSGAKPGTQPKTCSVCQGRGQVTHARNTPFGRFMTTTPCRECGGEGRIIDTPCSECRGSGKVKRVRKISVKVPKGADTGMRLMVRGEGEPGDPGAPPGDLYVFIHVEPHDTFERVGDDIVYEAPISFTQAALGASIMVPTLHGKVKMNIPAGTQTHALFRLKGKGMPRLQGRGEGDQHVRVIVRTPTDLTEDQKELLRQFEESKTPEQKEAKGKDHSHKGARNIFDKVKDVF</sequence>
<comment type="subcellular location">
    <subcellularLocation>
        <location evidence="1 11">Cytoplasm</location>
    </subcellularLocation>
</comment>
<feature type="binding site" evidence="11">
    <location>
        <position position="197"/>
    </location>
    <ligand>
        <name>Zn(2+)</name>
        <dbReference type="ChEBI" id="CHEBI:29105"/>
        <label>2</label>
    </ligand>
</feature>
<feature type="repeat" description="CXXCXGXG motif" evidence="11">
    <location>
        <begin position="208"/>
        <end position="215"/>
    </location>
</feature>
<evidence type="ECO:0000256" key="10">
    <source>
        <dbReference type="ARBA" id="ARBA00023186"/>
    </source>
</evidence>
<feature type="binding site" evidence="11">
    <location>
        <position position="154"/>
    </location>
    <ligand>
        <name>Zn(2+)</name>
        <dbReference type="ChEBI" id="CHEBI:29105"/>
        <label>1</label>
    </ligand>
</feature>
<dbReference type="Gene3D" id="2.60.260.20">
    <property type="entry name" value="Urease metallochaperone UreE, N-terminal domain"/>
    <property type="match status" value="2"/>
</dbReference>
<dbReference type="FunFam" id="2.60.260.20:FF:000004">
    <property type="entry name" value="Molecular chaperone DnaJ"/>
    <property type="match status" value="1"/>
</dbReference>
<dbReference type="NCBIfam" id="TIGR02349">
    <property type="entry name" value="DnaJ_bact"/>
    <property type="match status" value="1"/>
</dbReference>
<dbReference type="Gene3D" id="1.10.287.110">
    <property type="entry name" value="DnaJ domain"/>
    <property type="match status" value="1"/>
</dbReference>
<dbReference type="SMART" id="SM00271">
    <property type="entry name" value="DnaJ"/>
    <property type="match status" value="1"/>
</dbReference>
<dbReference type="FunFam" id="2.10.230.10:FF:000002">
    <property type="entry name" value="Molecular chaperone DnaJ"/>
    <property type="match status" value="1"/>
</dbReference>
<comment type="function">
    <text evidence="11">Participates actively in the response to hyperosmotic and heat shock by preventing the aggregation of stress-denatured proteins and by disaggregating proteins, also in an autonomous, DnaK-independent fashion. Unfolded proteins bind initially to DnaJ; upon interaction with the DnaJ-bound protein, DnaK hydrolyzes its bound ATP, resulting in the formation of a stable complex. GrpE releases ADP from DnaK; ATP binding to DnaK triggers the release of the substrate protein, thus completing the reaction cycle. Several rounds of ATP-dependent interactions between DnaJ, DnaK and GrpE are required for fully efficient folding. Also involved, together with DnaK and GrpE, in the DNA replication of plasmids through activation of initiation proteins.</text>
</comment>
<dbReference type="InterPro" id="IPR001623">
    <property type="entry name" value="DnaJ_domain"/>
</dbReference>
<feature type="repeat" description="CXXCXGXG motif" evidence="11">
    <location>
        <begin position="151"/>
        <end position="158"/>
    </location>
</feature>
<feature type="domain" description="J" evidence="14">
    <location>
        <begin position="6"/>
        <end position="70"/>
    </location>
</feature>
<evidence type="ECO:0000256" key="13">
    <source>
        <dbReference type="SAM" id="MobiDB-lite"/>
    </source>
</evidence>
<dbReference type="Pfam" id="PF00226">
    <property type="entry name" value="DnaJ"/>
    <property type="match status" value="1"/>
</dbReference>
<feature type="repeat" description="CXXCXGXG motif" evidence="11">
    <location>
        <begin position="194"/>
        <end position="201"/>
    </location>
</feature>
<dbReference type="NCBIfam" id="NF008035">
    <property type="entry name" value="PRK10767.1"/>
    <property type="match status" value="1"/>
</dbReference>
<comment type="similarity">
    <text evidence="11">Belongs to the DnaJ family.</text>
</comment>
<evidence type="ECO:0000256" key="6">
    <source>
        <dbReference type="ARBA" id="ARBA00022737"/>
    </source>
</evidence>
<evidence type="ECO:0000256" key="1">
    <source>
        <dbReference type="ARBA" id="ARBA00004496"/>
    </source>
</evidence>
<keyword evidence="9 11" id="KW-0346">Stress response</keyword>
<keyword evidence="3 11" id="KW-0963">Cytoplasm</keyword>
<dbReference type="CDD" id="cd10747">
    <property type="entry name" value="DnaJ_C"/>
    <property type="match status" value="1"/>
</dbReference>
<feature type="binding site" evidence="11">
    <location>
        <position position="168"/>
    </location>
    <ligand>
        <name>Zn(2+)</name>
        <dbReference type="ChEBI" id="CHEBI:29105"/>
        <label>2</label>
    </ligand>
</feature>
<dbReference type="GO" id="GO:0051082">
    <property type="term" value="F:unfolded protein binding"/>
    <property type="evidence" value="ECO:0007669"/>
    <property type="project" value="UniProtKB-UniRule"/>
</dbReference>
<dbReference type="GO" id="GO:0005737">
    <property type="term" value="C:cytoplasm"/>
    <property type="evidence" value="ECO:0007669"/>
    <property type="project" value="UniProtKB-SubCell"/>
</dbReference>
<dbReference type="Pfam" id="PF01556">
    <property type="entry name" value="DnaJ_C"/>
    <property type="match status" value="1"/>
</dbReference>
<keyword evidence="4 11" id="KW-0235">DNA replication</keyword>
<comment type="domain">
    <text evidence="11">The J domain is necessary and sufficient to stimulate DnaK ATPase activity. Zinc center 1 plays an important role in the autonomous, DnaK-independent chaperone activity of DnaJ. Zinc center 2 is essential for interaction with DnaK and for DnaJ activity.</text>
</comment>
<feature type="zinc finger region" description="CR-type" evidence="12">
    <location>
        <begin position="138"/>
        <end position="220"/>
    </location>
</feature>
<feature type="binding site" evidence="11">
    <location>
        <position position="194"/>
    </location>
    <ligand>
        <name>Zn(2+)</name>
        <dbReference type="ChEBI" id="CHEBI:29105"/>
        <label>2</label>
    </ligand>
</feature>